<reference evidence="1 2" key="1">
    <citation type="journal article" date="2009" name="Nat. Genet.">
        <title>The genome of the cucumber, Cucumis sativus L.</title>
        <authorList>
            <person name="Huang S."/>
            <person name="Li R."/>
            <person name="Zhang Z."/>
            <person name="Li L."/>
            <person name="Gu X."/>
            <person name="Fan W."/>
            <person name="Lucas W.J."/>
            <person name="Wang X."/>
            <person name="Xie B."/>
            <person name="Ni P."/>
            <person name="Ren Y."/>
            <person name="Zhu H."/>
            <person name="Li J."/>
            <person name="Lin K."/>
            <person name="Jin W."/>
            <person name="Fei Z."/>
            <person name="Li G."/>
            <person name="Staub J."/>
            <person name="Kilian A."/>
            <person name="van der Vossen E.A."/>
            <person name="Wu Y."/>
            <person name="Guo J."/>
            <person name="He J."/>
            <person name="Jia Z."/>
            <person name="Ren Y."/>
            <person name="Tian G."/>
            <person name="Lu Y."/>
            <person name="Ruan J."/>
            <person name="Qian W."/>
            <person name="Wang M."/>
            <person name="Huang Q."/>
            <person name="Li B."/>
            <person name="Xuan Z."/>
            <person name="Cao J."/>
            <person name="Asan"/>
            <person name="Wu Z."/>
            <person name="Zhang J."/>
            <person name="Cai Q."/>
            <person name="Bai Y."/>
            <person name="Zhao B."/>
            <person name="Han Y."/>
            <person name="Li Y."/>
            <person name="Li X."/>
            <person name="Wang S."/>
            <person name="Shi Q."/>
            <person name="Liu S."/>
            <person name="Cho W.K."/>
            <person name="Kim J.Y."/>
            <person name="Xu Y."/>
            <person name="Heller-Uszynska K."/>
            <person name="Miao H."/>
            <person name="Cheng Z."/>
            <person name="Zhang S."/>
            <person name="Wu J."/>
            <person name="Yang Y."/>
            <person name="Kang H."/>
            <person name="Li M."/>
            <person name="Liang H."/>
            <person name="Ren X."/>
            <person name="Shi Z."/>
            <person name="Wen M."/>
            <person name="Jian M."/>
            <person name="Yang H."/>
            <person name="Zhang G."/>
            <person name="Yang Z."/>
            <person name="Chen R."/>
            <person name="Liu S."/>
            <person name="Li J."/>
            <person name="Ma L."/>
            <person name="Liu H."/>
            <person name="Zhou Y."/>
            <person name="Zhao J."/>
            <person name="Fang X."/>
            <person name="Li G."/>
            <person name="Fang L."/>
            <person name="Li Y."/>
            <person name="Liu D."/>
            <person name="Zheng H."/>
            <person name="Zhang Y."/>
            <person name="Qin N."/>
            <person name="Li Z."/>
            <person name="Yang G."/>
            <person name="Yang S."/>
            <person name="Bolund L."/>
            <person name="Kristiansen K."/>
            <person name="Zheng H."/>
            <person name="Li S."/>
            <person name="Zhang X."/>
            <person name="Yang H."/>
            <person name="Wang J."/>
            <person name="Sun R."/>
            <person name="Zhang B."/>
            <person name="Jiang S."/>
            <person name="Wang J."/>
            <person name="Du Y."/>
            <person name="Li S."/>
        </authorList>
    </citation>
    <scope>NUCLEOTIDE SEQUENCE [LARGE SCALE GENOMIC DNA]</scope>
    <source>
        <strain evidence="2">cv. 9930</strain>
    </source>
</reference>
<accession>A0A0A0KPX2</accession>
<dbReference type="EMBL" id="CM002926">
    <property type="protein sequence ID" value="KGN51685.1"/>
    <property type="molecule type" value="Genomic_DNA"/>
</dbReference>
<reference evidence="1 2" key="2">
    <citation type="journal article" date="2009" name="PLoS ONE">
        <title>An integrated genetic and cytogenetic map of the cucumber genome.</title>
        <authorList>
            <person name="Ren Y."/>
            <person name="Zhang Z."/>
            <person name="Liu J."/>
            <person name="Staub J.E."/>
            <person name="Han Y."/>
            <person name="Cheng Z."/>
            <person name="Li X."/>
            <person name="Lu J."/>
            <person name="Miao H."/>
            <person name="Kang H."/>
            <person name="Xie B."/>
            <person name="Gu X."/>
            <person name="Wang X."/>
            <person name="Du Y."/>
            <person name="Jin W."/>
            <person name="Huang S."/>
        </authorList>
    </citation>
    <scope>NUCLEOTIDE SEQUENCE [LARGE SCALE GENOMIC DNA]</scope>
    <source>
        <strain evidence="2">cv. 9930</strain>
    </source>
</reference>
<sequence>MVTEWSTLMMVPPATPMLLVDSDRSIGIGNSLCELHGHYKILALLYCSTKEECLDVNHSKESRMWNSDVGGVVVSDGNKWLGRM</sequence>
<dbReference type="Gramene" id="KGN51685">
    <property type="protein sequence ID" value="KGN51685"/>
    <property type="gene ID" value="Csa_5G590020"/>
</dbReference>
<dbReference type="AlphaFoldDB" id="A0A0A0KPX2"/>
<gene>
    <name evidence="1" type="ORF">Csa_5G590020</name>
</gene>
<evidence type="ECO:0000313" key="1">
    <source>
        <dbReference type="EMBL" id="KGN51685.1"/>
    </source>
</evidence>
<reference evidence="1 2" key="3">
    <citation type="journal article" date="2010" name="BMC Genomics">
        <title>Transcriptome sequencing and comparative analysis of cucumber flowers with different sex types.</title>
        <authorList>
            <person name="Guo S."/>
            <person name="Zheng Y."/>
            <person name="Joung J.G."/>
            <person name="Liu S."/>
            <person name="Zhang Z."/>
            <person name="Crasta O.R."/>
            <person name="Sobral B.W."/>
            <person name="Xu Y."/>
            <person name="Huang S."/>
            <person name="Fei Z."/>
        </authorList>
    </citation>
    <scope>NUCLEOTIDE SEQUENCE [LARGE SCALE GENOMIC DNA]</scope>
    <source>
        <strain evidence="2">cv. 9930</strain>
    </source>
</reference>
<proteinExistence type="predicted"/>
<evidence type="ECO:0000313" key="2">
    <source>
        <dbReference type="Proteomes" id="UP000029981"/>
    </source>
</evidence>
<name>A0A0A0KPX2_CUCSA</name>
<keyword evidence="2" id="KW-1185">Reference proteome</keyword>
<reference evidence="1 2" key="4">
    <citation type="journal article" date="2011" name="BMC Genomics">
        <title>RNA-Seq improves annotation of protein-coding genes in the cucumber genome.</title>
        <authorList>
            <person name="Li Z."/>
            <person name="Zhang Z."/>
            <person name="Yan P."/>
            <person name="Huang S."/>
            <person name="Fei Z."/>
            <person name="Lin K."/>
        </authorList>
    </citation>
    <scope>NUCLEOTIDE SEQUENCE [LARGE SCALE GENOMIC DNA]</scope>
    <source>
        <strain evidence="2">cv. 9930</strain>
    </source>
</reference>
<organism evidence="1 2">
    <name type="scientific">Cucumis sativus</name>
    <name type="common">Cucumber</name>
    <dbReference type="NCBI Taxonomy" id="3659"/>
    <lineage>
        <taxon>Eukaryota</taxon>
        <taxon>Viridiplantae</taxon>
        <taxon>Streptophyta</taxon>
        <taxon>Embryophyta</taxon>
        <taxon>Tracheophyta</taxon>
        <taxon>Spermatophyta</taxon>
        <taxon>Magnoliopsida</taxon>
        <taxon>eudicotyledons</taxon>
        <taxon>Gunneridae</taxon>
        <taxon>Pentapetalae</taxon>
        <taxon>rosids</taxon>
        <taxon>fabids</taxon>
        <taxon>Cucurbitales</taxon>
        <taxon>Cucurbitaceae</taxon>
        <taxon>Benincaseae</taxon>
        <taxon>Cucumis</taxon>
    </lineage>
</organism>
<dbReference type="Proteomes" id="UP000029981">
    <property type="component" value="Chromosome 5"/>
</dbReference>
<protein>
    <submittedName>
        <fullName evidence="1">Uncharacterized protein</fullName>
    </submittedName>
</protein>